<sequence>MASWKLVLEPADEGKIKYTSFANATKYFAVDASGSTVGIRFISEHNFADGIHEVSIRKDEDRVTRWGSNCKDPTSWEQCFWAPDQGGTQPQHILRNQKSMQAIRDSDIWFLLTDGEVPNSEVHTLAGLGQELGVFDCATVFLITSHTRNAPSHANVSVGITSYANCANALCLFKDYESNRIYVIASKGAFAALDQAEDHDTWDKLINFPSEAALIRRITELEIHVPTAETRIATPTQLNLGEEWNAAHNNSQPTLVDIDILLRAGVISDEDRDLLFADEAFDALLLACKSRGKLNELRSFLLAQKVEQLTVKLEDVSGAAGFIRLLADKETSSETRILLQSKLRDAHEANRRAYTAAQNNVQLQAIQNRNRRVDAALRALSDSEKSEFTAEILSRRSNRARRAENISADSAVDVSVLDLEAPGFRGECQVCCGDNEVLSIALKALSADAMAANTDNFALDFPLAAGRFETNMNILSSQCICFQCALFGRPGHSIYGEEISAVIPTLEYTGSNKLYIHQQLYKALNAGLKTGVPAMGQLFATILDRTLRVKKWAGADCEDEKESIDAEILQRRNAITWLLNNIISHLRVRETFNELGQWTTYPLALTWAAQDFQKEGLTSWCINYPVAGFMQLLRFGKTLNVFSDETVTDMKNTKFLHSFVSTFLARLYINMGKSHDWTKPLLEILYVEFNDDLIPKDLGGNASILNSVPKFWNTLVEFMPAEDFLKGWTEEGSRNMMSRIQILAFWLVFYQFAHTSAKTYFAQLRSKEPLAVILLDTRAEVPENTVSEILLSIFIESKPEFKNKDAYTSHNNVVVPFENPFGASVLHCGAPDCGISFLPEGVSLKQISDGEIEWTPRLLDQVRKKRRDHLLDIFGILGKHEIEKEISETGLPGVTKVPSRPSEVHTCMHIGIVKTWATLTRKEKRNLAAAIQSSWMGDCDKEDEKGIEEFVVKARKCICGVGRGNVYSATLERDIRAVLPSFLEVLKVGLVMEKREGMCEDVSLYEFDFGKNRVAGKIGWEVESLRRKGLV</sequence>
<evidence type="ECO:0000313" key="2">
    <source>
        <dbReference type="Proteomes" id="UP000308671"/>
    </source>
</evidence>
<keyword evidence="2" id="KW-1185">Reference proteome</keyword>
<dbReference type="EMBL" id="PQXL01000377">
    <property type="protein sequence ID" value="THV46544.1"/>
    <property type="molecule type" value="Genomic_DNA"/>
</dbReference>
<proteinExistence type="predicted"/>
<name>A0A4S8R0C5_9HELO</name>
<organism evidence="1 2">
    <name type="scientific">Botrytis galanthina</name>
    <dbReference type="NCBI Taxonomy" id="278940"/>
    <lineage>
        <taxon>Eukaryota</taxon>
        <taxon>Fungi</taxon>
        <taxon>Dikarya</taxon>
        <taxon>Ascomycota</taxon>
        <taxon>Pezizomycotina</taxon>
        <taxon>Leotiomycetes</taxon>
        <taxon>Helotiales</taxon>
        <taxon>Sclerotiniaceae</taxon>
        <taxon>Botrytis</taxon>
    </lineage>
</organism>
<dbReference type="Proteomes" id="UP000308671">
    <property type="component" value="Unassembled WGS sequence"/>
</dbReference>
<comment type="caution">
    <text evidence="1">The sequence shown here is derived from an EMBL/GenBank/DDBJ whole genome shotgun (WGS) entry which is preliminary data.</text>
</comment>
<accession>A0A4S8R0C5</accession>
<gene>
    <name evidence="1" type="ORF">BGAL_0377g00010</name>
</gene>
<dbReference type="AlphaFoldDB" id="A0A4S8R0C5"/>
<reference evidence="1 2" key="1">
    <citation type="submission" date="2017-12" db="EMBL/GenBank/DDBJ databases">
        <title>Comparative genomics of Botrytis spp.</title>
        <authorList>
            <person name="Valero-Jimenez C.A."/>
            <person name="Tapia P."/>
            <person name="Veloso J."/>
            <person name="Silva-Moreno E."/>
            <person name="Staats M."/>
            <person name="Valdes J.H."/>
            <person name="Van Kan J.A.L."/>
        </authorList>
    </citation>
    <scope>NUCLEOTIDE SEQUENCE [LARGE SCALE GENOMIC DNA]</scope>
    <source>
        <strain evidence="1 2">MUCL435</strain>
    </source>
</reference>
<evidence type="ECO:0000313" key="1">
    <source>
        <dbReference type="EMBL" id="THV46544.1"/>
    </source>
</evidence>
<protein>
    <submittedName>
        <fullName evidence="1">Uncharacterized protein</fullName>
    </submittedName>
</protein>
<dbReference type="OrthoDB" id="3554680at2759"/>